<protein>
    <submittedName>
        <fullName evidence="1">Kinesin light chain 1</fullName>
    </submittedName>
</protein>
<dbReference type="AlphaFoldDB" id="A0AB34FG14"/>
<evidence type="ECO:0000313" key="2">
    <source>
        <dbReference type="Proteomes" id="UP001163105"/>
    </source>
</evidence>
<dbReference type="EMBL" id="JAQHRD010000009">
    <property type="protein sequence ID" value="KAJ6437958.1"/>
    <property type="molecule type" value="Genomic_DNA"/>
</dbReference>
<organism evidence="1 2">
    <name type="scientific">Purpureocillium lavendulum</name>
    <dbReference type="NCBI Taxonomy" id="1247861"/>
    <lineage>
        <taxon>Eukaryota</taxon>
        <taxon>Fungi</taxon>
        <taxon>Dikarya</taxon>
        <taxon>Ascomycota</taxon>
        <taxon>Pezizomycotina</taxon>
        <taxon>Sordariomycetes</taxon>
        <taxon>Hypocreomycetidae</taxon>
        <taxon>Hypocreales</taxon>
        <taxon>Ophiocordycipitaceae</taxon>
        <taxon>Purpureocillium</taxon>
    </lineage>
</organism>
<sequence>MACRAAPLSAREDSTVNLGAVVSPTPPKMLADRTQNLCTPDGQSRNGVLRLWSHNWRTLARLRVKVSQSSRWKRTNRGSIIGVHELGSNVDWSWTWEDGDQHVHWLRDHNMLPAKMPKARILCGGELVHSAHPSRHGAHDRPVVFIGHSLSEMEFPEQALRDALREGSCLEKITILGPL</sequence>
<dbReference type="Proteomes" id="UP001163105">
    <property type="component" value="Unassembled WGS sequence"/>
</dbReference>
<keyword evidence="2" id="KW-1185">Reference proteome</keyword>
<name>A0AB34FG14_9HYPO</name>
<accession>A0AB34FG14</accession>
<proteinExistence type="predicted"/>
<reference evidence="1" key="1">
    <citation type="submission" date="2023-01" db="EMBL/GenBank/DDBJ databases">
        <title>The growth and conidiation of Purpureocillium lavendulum are regulated by nitrogen source and histone H3K14 acetylation.</title>
        <authorList>
            <person name="Tang P."/>
            <person name="Han J."/>
            <person name="Zhang C."/>
            <person name="Tang P."/>
            <person name="Qi F."/>
            <person name="Zhang K."/>
            <person name="Liang L."/>
        </authorList>
    </citation>
    <scope>NUCLEOTIDE SEQUENCE</scope>
    <source>
        <strain evidence="1">YMF1.00683</strain>
    </source>
</reference>
<evidence type="ECO:0000313" key="1">
    <source>
        <dbReference type="EMBL" id="KAJ6437958.1"/>
    </source>
</evidence>
<gene>
    <name evidence="1" type="ORF">O9K51_09380</name>
</gene>
<comment type="caution">
    <text evidence="1">The sequence shown here is derived from an EMBL/GenBank/DDBJ whole genome shotgun (WGS) entry which is preliminary data.</text>
</comment>